<keyword evidence="2" id="KW-0812">Transmembrane</keyword>
<dbReference type="STRING" id="246197.MXAN_0367"/>
<dbReference type="HOGENOM" id="CLU_164807_0_0_7"/>
<keyword evidence="4" id="KW-1185">Reference proteome</keyword>
<feature type="transmembrane region" description="Helical" evidence="2">
    <location>
        <begin position="65"/>
        <end position="88"/>
    </location>
</feature>
<dbReference type="KEGG" id="mxa:MXAN_0367"/>
<gene>
    <name evidence="3" type="ordered locus">MXAN_0367</name>
</gene>
<keyword evidence="2" id="KW-0472">Membrane</keyword>
<evidence type="ECO:0000256" key="1">
    <source>
        <dbReference type="SAM" id="MobiDB-lite"/>
    </source>
</evidence>
<name>Q1DFD2_MYXXD</name>
<accession>Q1DFD2</accession>
<evidence type="ECO:0000313" key="4">
    <source>
        <dbReference type="Proteomes" id="UP000002402"/>
    </source>
</evidence>
<reference evidence="3 4" key="1">
    <citation type="journal article" date="2006" name="Proc. Natl. Acad. Sci. U.S.A.">
        <title>Evolution of sensory complexity recorded in a myxobacterial genome.</title>
        <authorList>
            <person name="Goldman B.S."/>
            <person name="Nierman W.C."/>
            <person name="Kaiser D."/>
            <person name="Slater S.C."/>
            <person name="Durkin A.S."/>
            <person name="Eisen J.A."/>
            <person name="Ronning C.M."/>
            <person name="Barbazuk W.B."/>
            <person name="Blanchard M."/>
            <person name="Field C."/>
            <person name="Halling C."/>
            <person name="Hinkle G."/>
            <person name="Iartchuk O."/>
            <person name="Kim H.S."/>
            <person name="Mackenzie C."/>
            <person name="Madupu R."/>
            <person name="Miller N."/>
            <person name="Shvartsbeyn A."/>
            <person name="Sullivan S.A."/>
            <person name="Vaudin M."/>
            <person name="Wiegand R."/>
            <person name="Kaplan H.B."/>
        </authorList>
    </citation>
    <scope>NUCLEOTIDE SEQUENCE [LARGE SCALE GENOMIC DNA]</scope>
    <source>
        <strain evidence="4">DK1622</strain>
    </source>
</reference>
<proteinExistence type="predicted"/>
<keyword evidence="2" id="KW-1133">Transmembrane helix</keyword>
<protein>
    <recommendedName>
        <fullName evidence="5">DUF1279 domain-containing protein</fullName>
    </recommendedName>
</protein>
<organism evidence="3 4">
    <name type="scientific">Myxococcus xanthus (strain DK1622)</name>
    <dbReference type="NCBI Taxonomy" id="246197"/>
    <lineage>
        <taxon>Bacteria</taxon>
        <taxon>Pseudomonadati</taxon>
        <taxon>Myxococcota</taxon>
        <taxon>Myxococcia</taxon>
        <taxon>Myxococcales</taxon>
        <taxon>Cystobacterineae</taxon>
        <taxon>Myxococcaceae</taxon>
        <taxon>Myxococcus</taxon>
    </lineage>
</organism>
<dbReference type="EnsemblBacteria" id="ABF88693">
    <property type="protein sequence ID" value="ABF88693"/>
    <property type="gene ID" value="MXAN_0367"/>
</dbReference>
<evidence type="ECO:0008006" key="5">
    <source>
        <dbReference type="Google" id="ProtNLM"/>
    </source>
</evidence>
<dbReference type="eggNOG" id="ENOG5030BZA">
    <property type="taxonomic scope" value="Bacteria"/>
</dbReference>
<sequence length="148" mass="15937">MPTRPFPVRSLHLPASTGLGHGVTMPPVEPDVNPSVSDTPPPTEAATKPAKPSLMARFKNLMLEFGPLALVVNYVIFGLVVVGFYAAIEFGFQPSSTGEKAGSWAAAYAASQVVKPLRLAAVFVLTPLIARIPPVARFIERNKHKWSF</sequence>
<dbReference type="EMBL" id="CP000113">
    <property type="protein sequence ID" value="ABF88693.1"/>
    <property type="molecule type" value="Genomic_DNA"/>
</dbReference>
<feature type="region of interest" description="Disordered" evidence="1">
    <location>
        <begin position="1"/>
        <end position="48"/>
    </location>
</feature>
<dbReference type="AlphaFoldDB" id="Q1DFD2"/>
<evidence type="ECO:0000256" key="2">
    <source>
        <dbReference type="SAM" id="Phobius"/>
    </source>
</evidence>
<dbReference type="Proteomes" id="UP000002402">
    <property type="component" value="Chromosome"/>
</dbReference>
<feature type="transmembrane region" description="Helical" evidence="2">
    <location>
        <begin position="119"/>
        <end position="139"/>
    </location>
</feature>
<evidence type="ECO:0000313" key="3">
    <source>
        <dbReference type="EMBL" id="ABF88693.1"/>
    </source>
</evidence>